<evidence type="ECO:0000313" key="3">
    <source>
        <dbReference type="EMBL" id="UZJ24545.1"/>
    </source>
</evidence>
<dbReference type="EMBL" id="CP110615">
    <property type="protein sequence ID" value="UZJ24545.1"/>
    <property type="molecule type" value="Genomic_DNA"/>
</dbReference>
<evidence type="ECO:0000313" key="4">
    <source>
        <dbReference type="Proteomes" id="UP001164965"/>
    </source>
</evidence>
<sequence length="726" mass="77207">MTVLGVLGGYLVILVENRRFFYSDDTESGAIPNWIELGRLLRSGELPTLSPDQWMGGNWAVEGQGGLWNPVQVLINAIAPSINDLSLFSAAVKCVFALVLALGAYRTALEYSARPHWAAVAGAAVPLTGFSLFYDQASWVTALTSMAWIAQAWASSLRYARGNSGPVPAFVFLYLAISVGYPHAAIAAGLLTGCLVVGERLHQGRWAPGLKLAAAAAAAAACGALTFLPGLLSSSVTWRSGQGNLYNDNFLTAPWSETLTASLPSSVPSIQAWFGEVQPWPVTYVAWFLIPALAFIDWAAARRSLRALSSAIIFGAVMLVITDGPSSLGALRWPARWLPFVALTMLLVVCTLLSRHGLSRPSRTRVGMALLLVGVQVARGFSSNPGLFSRHVLVGLAIVLAGAVVLLAARWGRPRLVAVLLILSSLPVLWFQISRYPYTSAWNLPTSKDAAQAAFPAQPGLTLQLGDRNLVPPSDRTLDGAWDSLIFGNYAKTLNRDYVNSYTSIGYAAFSDLLCMTYDGSTCPAAYQKLFTTEPSTGRTYADLMMLDRVVLQRAQYPLVIGQDAPAGWQWQGGDSDSLVLVRAGGLLSRADGRVVSAQGVETSLASESDAVGSYRVQSGSGGAVVLSRLAWPGYTATIDGRPVPVTATGGIFVTVDVPAGTRGTLTVTFRPPGTTLGLAALVVGLVGIALLTVADVRRRRRLRFGADGQGAGPGPDLRTQERVRV</sequence>
<gene>
    <name evidence="3" type="ORF">RHODO2019_15675</name>
</gene>
<keyword evidence="2" id="KW-0472">Membrane</keyword>
<keyword evidence="2" id="KW-1133">Transmembrane helix</keyword>
<accession>A0ABY6NYU9</accession>
<feature type="transmembrane region" description="Helical" evidence="2">
    <location>
        <begin position="337"/>
        <end position="354"/>
    </location>
</feature>
<feature type="transmembrane region" description="Helical" evidence="2">
    <location>
        <begin position="210"/>
        <end position="232"/>
    </location>
</feature>
<feature type="transmembrane region" description="Helical" evidence="2">
    <location>
        <begin position="416"/>
        <end position="433"/>
    </location>
</feature>
<evidence type="ECO:0000256" key="2">
    <source>
        <dbReference type="SAM" id="Phobius"/>
    </source>
</evidence>
<evidence type="ECO:0008006" key="5">
    <source>
        <dbReference type="Google" id="ProtNLM"/>
    </source>
</evidence>
<dbReference type="RefSeq" id="WP_265382652.1">
    <property type="nucleotide sequence ID" value="NZ_CP110615.1"/>
</dbReference>
<protein>
    <recommendedName>
        <fullName evidence="5">Membrane protein YfhO</fullName>
    </recommendedName>
</protein>
<dbReference type="Proteomes" id="UP001164965">
    <property type="component" value="Chromosome"/>
</dbReference>
<name>A0ABY6NYU9_9NOCA</name>
<feature type="transmembrane region" description="Helical" evidence="2">
    <location>
        <begin position="388"/>
        <end position="409"/>
    </location>
</feature>
<evidence type="ECO:0000256" key="1">
    <source>
        <dbReference type="SAM" id="MobiDB-lite"/>
    </source>
</evidence>
<keyword evidence="4" id="KW-1185">Reference proteome</keyword>
<feature type="region of interest" description="Disordered" evidence="1">
    <location>
        <begin position="706"/>
        <end position="726"/>
    </location>
</feature>
<feature type="transmembrane region" description="Helical" evidence="2">
    <location>
        <begin position="307"/>
        <end position="325"/>
    </location>
</feature>
<feature type="transmembrane region" description="Helical" evidence="2">
    <location>
        <begin position="366"/>
        <end position="382"/>
    </location>
</feature>
<proteinExistence type="predicted"/>
<keyword evidence="2" id="KW-0812">Transmembrane</keyword>
<reference evidence="3" key="1">
    <citation type="submission" date="2022-10" db="EMBL/GenBank/DDBJ databases">
        <title>Rhodococcus sp.75.</title>
        <authorList>
            <person name="Sun M."/>
        </authorList>
    </citation>
    <scope>NUCLEOTIDE SEQUENCE</scope>
    <source>
        <strain evidence="3">75</strain>
    </source>
</reference>
<feature type="transmembrane region" description="Helical" evidence="2">
    <location>
        <begin position="117"/>
        <end position="134"/>
    </location>
</feature>
<feature type="transmembrane region" description="Helical" evidence="2">
    <location>
        <begin position="171"/>
        <end position="198"/>
    </location>
</feature>
<organism evidence="3 4">
    <name type="scientific">Rhodococcus antarcticus</name>
    <dbReference type="NCBI Taxonomy" id="2987751"/>
    <lineage>
        <taxon>Bacteria</taxon>
        <taxon>Bacillati</taxon>
        <taxon>Actinomycetota</taxon>
        <taxon>Actinomycetes</taxon>
        <taxon>Mycobacteriales</taxon>
        <taxon>Nocardiaceae</taxon>
        <taxon>Rhodococcus</taxon>
    </lineage>
</organism>
<feature type="transmembrane region" description="Helical" evidence="2">
    <location>
        <begin position="677"/>
        <end position="695"/>
    </location>
</feature>
<feature type="transmembrane region" description="Helical" evidence="2">
    <location>
        <begin position="85"/>
        <end position="105"/>
    </location>
</feature>